<proteinExistence type="predicted"/>
<evidence type="ECO:0000256" key="2">
    <source>
        <dbReference type="SAM" id="Phobius"/>
    </source>
</evidence>
<sequence>MDPPHPNDAFFAGRLLALTQAAICGDEAARSELSDAVAFYEDSQGLQQRGGSRIVRLAVHRARSALGQSDLADTPPNATLPESSPSPDVGRSTTDAKSVPGTKFRSATTGGEGLDACREAELERISKVVAALRSKAESIGGQVRGSSGTVDSVAKRLSSVVERVGSATSQLQRIDGAKSSRLEEALRRVPVIGPPILAPMAGVLIRVLLLAIVVGLTITTVLTIVLFPRGRVIDAFPR</sequence>
<reference evidence="4" key="1">
    <citation type="submission" date="2021-01" db="EMBL/GenBank/DDBJ databases">
        <authorList>
            <person name="Corre E."/>
            <person name="Pelletier E."/>
            <person name="Niang G."/>
            <person name="Scheremetjew M."/>
            <person name="Finn R."/>
            <person name="Kale V."/>
            <person name="Holt S."/>
            <person name="Cochrane G."/>
            <person name="Meng A."/>
            <person name="Brown T."/>
            <person name="Cohen L."/>
        </authorList>
    </citation>
    <scope>NUCLEOTIDE SEQUENCE</scope>
    <source>
        <strain evidence="4">CCAP 1951/1</strain>
    </source>
</reference>
<dbReference type="EMBL" id="HBGF01012003">
    <property type="protein sequence ID" value="CAD9102517.1"/>
    <property type="molecule type" value="Transcribed_RNA"/>
</dbReference>
<feature type="compositionally biased region" description="Polar residues" evidence="1">
    <location>
        <begin position="76"/>
        <end position="96"/>
    </location>
</feature>
<organism evidence="4">
    <name type="scientific">Neobodo designis</name>
    <name type="common">Flagellated protozoan</name>
    <name type="synonym">Bodo designis</name>
    <dbReference type="NCBI Taxonomy" id="312471"/>
    <lineage>
        <taxon>Eukaryota</taxon>
        <taxon>Discoba</taxon>
        <taxon>Euglenozoa</taxon>
        <taxon>Kinetoplastea</taxon>
        <taxon>Metakinetoplastina</taxon>
        <taxon>Neobodonida</taxon>
        <taxon>Neobodo</taxon>
    </lineage>
</organism>
<feature type="transmembrane region" description="Helical" evidence="2">
    <location>
        <begin position="203"/>
        <end position="228"/>
    </location>
</feature>
<keyword evidence="2" id="KW-0472">Membrane</keyword>
<gene>
    <name evidence="4" type="ORF">NDES1114_LOCUS8010</name>
</gene>
<evidence type="ECO:0000256" key="1">
    <source>
        <dbReference type="SAM" id="MobiDB-lite"/>
    </source>
</evidence>
<dbReference type="PROSITE" id="PS50192">
    <property type="entry name" value="T_SNARE"/>
    <property type="match status" value="1"/>
</dbReference>
<evidence type="ECO:0000259" key="3">
    <source>
        <dbReference type="PROSITE" id="PS50192"/>
    </source>
</evidence>
<dbReference type="AlphaFoldDB" id="A0A7S1LF68"/>
<accession>A0A7S1LF68</accession>
<dbReference type="InterPro" id="IPR000727">
    <property type="entry name" value="T_SNARE_dom"/>
</dbReference>
<evidence type="ECO:0000313" key="4">
    <source>
        <dbReference type="EMBL" id="CAD9102517.1"/>
    </source>
</evidence>
<name>A0A7S1LF68_NEODS</name>
<keyword evidence="2" id="KW-0812">Transmembrane</keyword>
<keyword evidence="2" id="KW-1133">Transmembrane helix</keyword>
<feature type="region of interest" description="Disordered" evidence="1">
    <location>
        <begin position="66"/>
        <end position="111"/>
    </location>
</feature>
<feature type="domain" description="T-SNARE coiled-coil homology" evidence="3">
    <location>
        <begin position="112"/>
        <end position="174"/>
    </location>
</feature>
<protein>
    <recommendedName>
        <fullName evidence="3">t-SNARE coiled-coil homology domain-containing protein</fullName>
    </recommendedName>
</protein>